<evidence type="ECO:0000256" key="1">
    <source>
        <dbReference type="SAM" id="MobiDB-lite"/>
    </source>
</evidence>
<protein>
    <submittedName>
        <fullName evidence="2">DeoR family transcriptional regulator</fullName>
    </submittedName>
</protein>
<proteinExistence type="predicted"/>
<keyword evidence="3" id="KW-1185">Reference proteome</keyword>
<organism evidence="2 3">
    <name type="scientific">Metabacillus arenae</name>
    <dbReference type="NCBI Taxonomy" id="2771434"/>
    <lineage>
        <taxon>Bacteria</taxon>
        <taxon>Bacillati</taxon>
        <taxon>Bacillota</taxon>
        <taxon>Bacilli</taxon>
        <taxon>Bacillales</taxon>
        <taxon>Bacillaceae</taxon>
        <taxon>Metabacillus</taxon>
    </lineage>
</organism>
<comment type="caution">
    <text evidence="2">The sequence shown here is derived from an EMBL/GenBank/DDBJ whole genome shotgun (WGS) entry which is preliminary data.</text>
</comment>
<feature type="region of interest" description="Disordered" evidence="1">
    <location>
        <begin position="1"/>
        <end position="30"/>
    </location>
</feature>
<evidence type="ECO:0000313" key="2">
    <source>
        <dbReference type="EMBL" id="MBD1383086.1"/>
    </source>
</evidence>
<dbReference type="Proteomes" id="UP000626844">
    <property type="component" value="Unassembled WGS sequence"/>
</dbReference>
<sequence length="107" mass="11429">MQAQSETEIAAVTSLPTPQEGQKNRSSGNFSVENLPAGTYALKFVVEGANPGTHFNVMKDVSGGIDPTIWSNVYSGNTTGVQTDRSFYIANPSGTDSNFIVKVYALH</sequence>
<accession>A0A926RZG2</accession>
<reference evidence="2" key="1">
    <citation type="submission" date="2020-09" db="EMBL/GenBank/DDBJ databases">
        <title>A novel bacterium of genus Bacillus, isolated from South China Sea.</title>
        <authorList>
            <person name="Huang H."/>
            <person name="Mo K."/>
            <person name="Hu Y."/>
        </authorList>
    </citation>
    <scope>NUCLEOTIDE SEQUENCE</scope>
    <source>
        <strain evidence="2">IB182487</strain>
    </source>
</reference>
<evidence type="ECO:0000313" key="3">
    <source>
        <dbReference type="Proteomes" id="UP000626844"/>
    </source>
</evidence>
<dbReference type="EMBL" id="JACXAI010000043">
    <property type="protein sequence ID" value="MBD1383086.1"/>
    <property type="molecule type" value="Genomic_DNA"/>
</dbReference>
<name>A0A926RZG2_9BACI</name>
<dbReference type="AlphaFoldDB" id="A0A926RZG2"/>
<feature type="compositionally biased region" description="Polar residues" evidence="1">
    <location>
        <begin position="14"/>
        <end position="30"/>
    </location>
</feature>
<gene>
    <name evidence="2" type="ORF">IC621_23055</name>
</gene>